<dbReference type="AlphaFoldDB" id="A0A9Q0JUR7"/>
<feature type="domain" description="16S/18S rRNA aminocarboxypropyltransferase Tsr3 C-terminal" evidence="3">
    <location>
        <begin position="66"/>
        <end position="192"/>
    </location>
</feature>
<comment type="similarity">
    <text evidence="1">Belongs to the TDD superfamily. TSR3 family.</text>
</comment>
<dbReference type="InterPro" id="IPR034257">
    <property type="entry name" value="Acinus_RRM"/>
</dbReference>
<dbReference type="OrthoDB" id="10262062at2759"/>
<dbReference type="Proteomes" id="UP001141806">
    <property type="component" value="Unassembled WGS sequence"/>
</dbReference>
<dbReference type="HAMAP" id="MF_01116">
    <property type="entry name" value="TSR3"/>
    <property type="match status" value="1"/>
</dbReference>
<evidence type="ECO:0000313" key="4">
    <source>
        <dbReference type="EMBL" id="KAJ4952561.1"/>
    </source>
</evidence>
<dbReference type="Pfam" id="PF16294">
    <property type="entry name" value="RSB_motif"/>
    <property type="match status" value="1"/>
</dbReference>
<feature type="compositionally biased region" description="Basic and acidic residues" evidence="2">
    <location>
        <begin position="805"/>
        <end position="824"/>
    </location>
</feature>
<proteinExistence type="inferred from homology"/>
<feature type="compositionally biased region" description="Polar residues" evidence="2">
    <location>
        <begin position="9"/>
        <end position="18"/>
    </location>
</feature>
<feature type="compositionally biased region" description="Pro residues" evidence="2">
    <location>
        <begin position="1065"/>
        <end position="1078"/>
    </location>
</feature>
<feature type="binding site" evidence="1">
    <location>
        <position position="115"/>
    </location>
    <ligand>
        <name>S-adenosyl-L-methionine</name>
        <dbReference type="ChEBI" id="CHEBI:59789"/>
    </ligand>
</feature>
<dbReference type="InterPro" id="IPR035979">
    <property type="entry name" value="RBD_domain_sf"/>
</dbReference>
<feature type="compositionally biased region" description="Polar residues" evidence="2">
    <location>
        <begin position="1036"/>
        <end position="1055"/>
    </location>
</feature>
<feature type="region of interest" description="Disordered" evidence="2">
    <location>
        <begin position="731"/>
        <end position="945"/>
    </location>
</feature>
<comment type="function">
    <text evidence="1">Aminocarboxypropyltransferase that catalyzes the aminocarboxypropyl transfer on pseudouridine in 18S rRNA. It constitutes the last step in biosynthesis of the hypermodified N1-methyl-N3-(3-amino-3-carboxypropyl) pseudouridine (m1acp3-Psi).</text>
</comment>
<gene>
    <name evidence="4" type="ORF">NE237_029393</name>
</gene>
<evidence type="ECO:0000259" key="3">
    <source>
        <dbReference type="Pfam" id="PF04034"/>
    </source>
</evidence>
<dbReference type="EMBL" id="JAMYWD010000012">
    <property type="protein sequence ID" value="KAJ4952561.1"/>
    <property type="molecule type" value="Genomic_DNA"/>
</dbReference>
<feature type="compositionally biased region" description="Basic and acidic residues" evidence="2">
    <location>
        <begin position="374"/>
        <end position="392"/>
    </location>
</feature>
<dbReference type="PANTHER" id="PTHR47031">
    <property type="entry name" value="SAP DNA-BINDING DOMAIN-CONTAINING PROTEIN"/>
    <property type="match status" value="1"/>
</dbReference>
<dbReference type="InterPro" id="IPR032552">
    <property type="entry name" value="RSB_motif"/>
</dbReference>
<keyword evidence="1" id="KW-0690">Ribosome biogenesis</keyword>
<dbReference type="CDD" id="cd12432">
    <property type="entry name" value="RRM_ACINU"/>
    <property type="match status" value="1"/>
</dbReference>
<dbReference type="GO" id="GO:0106388">
    <property type="term" value="F:rRNA small subunit aminocarboxypropyltransferase activity"/>
    <property type="evidence" value="ECO:0007669"/>
    <property type="project" value="UniProtKB-EC"/>
</dbReference>
<keyword evidence="5" id="KW-1185">Reference proteome</keyword>
<dbReference type="EC" id="2.5.1.157" evidence="1"/>
<comment type="catalytic activity">
    <reaction evidence="1">
        <text>an N(1)-methylpseudouridine in rRNA + S-adenosyl-L-methionine = N(1)-methyl-N(3)-[(3S)-3-amino-3-carboxypropyl]pseudouridine in rRNA + S-methyl-5'-thioadenosine + H(+)</text>
        <dbReference type="Rhea" id="RHEA:63296"/>
        <dbReference type="Rhea" id="RHEA-COMP:11634"/>
        <dbReference type="Rhea" id="RHEA-COMP:16310"/>
        <dbReference type="ChEBI" id="CHEBI:15378"/>
        <dbReference type="ChEBI" id="CHEBI:17509"/>
        <dbReference type="ChEBI" id="CHEBI:59789"/>
        <dbReference type="ChEBI" id="CHEBI:74890"/>
        <dbReference type="ChEBI" id="CHEBI:146234"/>
        <dbReference type="EC" id="2.5.1.157"/>
    </reaction>
</comment>
<comment type="caution">
    <text evidence="1">Lacks conserved residue(s) required for the propagation of feature annotation.</text>
</comment>
<feature type="compositionally biased region" description="Polar residues" evidence="2">
    <location>
        <begin position="896"/>
        <end position="907"/>
    </location>
</feature>
<keyword evidence="1" id="KW-0808">Transferase</keyword>
<accession>A0A9Q0JUR7</accession>
<protein>
    <recommendedName>
        <fullName evidence="1">18S rRNA aminocarboxypropyltransferase</fullName>
        <ecNumber evidence="1">2.5.1.157</ecNumber>
    </recommendedName>
</protein>
<organism evidence="4 5">
    <name type="scientific">Protea cynaroides</name>
    <dbReference type="NCBI Taxonomy" id="273540"/>
    <lineage>
        <taxon>Eukaryota</taxon>
        <taxon>Viridiplantae</taxon>
        <taxon>Streptophyta</taxon>
        <taxon>Embryophyta</taxon>
        <taxon>Tracheophyta</taxon>
        <taxon>Spermatophyta</taxon>
        <taxon>Magnoliopsida</taxon>
        <taxon>Proteales</taxon>
        <taxon>Proteaceae</taxon>
        <taxon>Protea</taxon>
    </lineage>
</organism>
<reference evidence="4" key="1">
    <citation type="journal article" date="2023" name="Plant J.">
        <title>The genome of the king protea, Protea cynaroides.</title>
        <authorList>
            <person name="Chang J."/>
            <person name="Duong T.A."/>
            <person name="Schoeman C."/>
            <person name="Ma X."/>
            <person name="Roodt D."/>
            <person name="Barker N."/>
            <person name="Li Z."/>
            <person name="Van de Peer Y."/>
            <person name="Mizrachi E."/>
        </authorList>
    </citation>
    <scope>NUCLEOTIDE SEQUENCE</scope>
    <source>
        <tissue evidence="4">Young leaves</tissue>
    </source>
</reference>
<feature type="compositionally biased region" description="Basic and acidic residues" evidence="2">
    <location>
        <begin position="417"/>
        <end position="426"/>
    </location>
</feature>
<feature type="region of interest" description="Disordered" evidence="2">
    <location>
        <begin position="1"/>
        <end position="44"/>
    </location>
</feature>
<evidence type="ECO:0000313" key="5">
    <source>
        <dbReference type="Proteomes" id="UP001141806"/>
    </source>
</evidence>
<dbReference type="GO" id="GO:0000455">
    <property type="term" value="P:enzyme-directed rRNA pseudouridine synthesis"/>
    <property type="evidence" value="ECO:0007669"/>
    <property type="project" value="UniProtKB-UniRule"/>
</dbReference>
<dbReference type="GO" id="GO:0003676">
    <property type="term" value="F:nucleic acid binding"/>
    <property type="evidence" value="ECO:0007669"/>
    <property type="project" value="InterPro"/>
</dbReference>
<dbReference type="InterPro" id="IPR007177">
    <property type="entry name" value="Tsr3_C"/>
</dbReference>
<keyword evidence="1" id="KW-0949">S-adenosyl-L-methionine</keyword>
<keyword evidence="1" id="KW-0698">rRNA processing</keyword>
<feature type="region of interest" description="Disordered" evidence="2">
    <location>
        <begin position="365"/>
        <end position="444"/>
    </location>
</feature>
<dbReference type="InterPro" id="IPR022968">
    <property type="entry name" value="Tsr3-like"/>
</dbReference>
<evidence type="ECO:0000256" key="2">
    <source>
        <dbReference type="SAM" id="MobiDB-lite"/>
    </source>
</evidence>
<feature type="compositionally biased region" description="Basic and acidic residues" evidence="2">
    <location>
        <begin position="19"/>
        <end position="32"/>
    </location>
</feature>
<feature type="region of interest" description="Disordered" evidence="2">
    <location>
        <begin position="195"/>
        <end position="235"/>
    </location>
</feature>
<feature type="region of interest" description="Disordered" evidence="2">
    <location>
        <begin position="1027"/>
        <end position="1105"/>
    </location>
</feature>
<comment type="caution">
    <text evidence="4">The sequence shown here is derived from an EMBL/GenBank/DDBJ whole genome shotgun (WGS) entry which is preliminary data.</text>
</comment>
<dbReference type="GO" id="GO:1904047">
    <property type="term" value="F:S-adenosyl-L-methionine binding"/>
    <property type="evidence" value="ECO:0007669"/>
    <property type="project" value="UniProtKB-UniRule"/>
</dbReference>
<sequence>MGKPKRFRNNQSHRGQSSDSREQSREYYHDDSLPAEPDAANAEESPVPKIQLAMWELRVNNGFGGIVLSPVGKQCVSKEDHPLMKRKGLAVVDCSWARLSDVPFVKLRCAAPRLLPWLVAANPVNYGRPCQLSCVEALSATLIICGEEETANLLLDKFKWGHAFLSLNRQLLKAYSECANSADIISVQNAWLSQSPKVPQPPPKADGSGAVEDSGQVSGDAESDYDSEDGLPPLEENLNHLHLEDSEEETTSVRLESEYACKKKKRENENERMSFSPMFFFWRSNGFHVSLLSRKEVSLFPDLAAYKAVSTLGRLVCGELETREDVEKLTTKGLKDDLIKRLDGAIRFEREAAAEEEVANGFDCATEEVESEEVEPKLVDNEIIEETKDGNENKTQSVEDNQDTKDGSENRFQAVKDSQDTKDGSENKSQAVEDTDGSETKIQAADADDSVVCIDETPPVVCIEETPPVVCIDETEPAVSIVDTQSAVSNDDTQPAVSIDDIQPAVSIDDIQPAVSIDDIQPAVSIDNTQPAVSIDNTQPAVSIDNTQPAVSIDNTQPAVSIDNTQPAVSIDNTQPAVSIDNSQPAVSIDDTPLVTTQGKVLADESTGIIDPMDVVDEPSVHAVSMETTVTVTVSQTVVTQSALSEQELQNNETKTEIKTEDEDQKPLTEDAVLNVFDPNNQVSEVSPVLGSQVKCESISTDSVSIIEKNELKDNLNADNFHLELEVKTEMVQPSSSGVPPNAGDEHPLDDQEPCENQGSVEDIDDTNHPKLGISKKNDSADGGSSEKLNLDRSSGDDSMEEDVLESKQIDSNRDSDEARDRNELTGVHVVKEGSPVDAMGGGFSSEKKEVPDDNKNHHAVPAEKRKFQDEEAVGNNEPPKRQRRWNSENIKVPELQTSNLTPSTTPKDAARFPKRNFTRSESNVSEEAPKERVVPPSPKPPTTSLRIDRFLRPFTLKAVQELLAKTGKVSSFWMDHIKTHCYVTYSSVEEAKETRNALYNLQWPPNGGRLLVAEFVDPQEVKMRAEPPLQPQAPPVSTTPTALAAPSNVQTQPAARQHGLRQQLPPPPPLPLPPPPSISDQHTAREKLPLPPPPPPAKKPEPLIVTLDDLFRKTKATPRIYYLPLSDEQVAAKLAAREKRAE</sequence>
<feature type="compositionally biased region" description="Basic and acidic residues" evidence="2">
    <location>
        <begin position="846"/>
        <end position="870"/>
    </location>
</feature>
<dbReference type="PANTHER" id="PTHR47031:SF3">
    <property type="entry name" value="SAP DOMAIN-CONTAINING PROTEIN"/>
    <property type="match status" value="1"/>
</dbReference>
<dbReference type="SUPFAM" id="SSF54928">
    <property type="entry name" value="RNA-binding domain, RBD"/>
    <property type="match status" value="1"/>
</dbReference>
<name>A0A9Q0JUR7_9MAGN</name>
<feature type="binding site" evidence="1">
    <location>
        <position position="92"/>
    </location>
    <ligand>
        <name>S-adenosyl-L-methionine</name>
        <dbReference type="ChEBI" id="CHEBI:59789"/>
    </ligand>
</feature>
<dbReference type="Pfam" id="PF04034">
    <property type="entry name" value="Ribo_biogen_C"/>
    <property type="match status" value="1"/>
</dbReference>
<evidence type="ECO:0000256" key="1">
    <source>
        <dbReference type="HAMAP-Rule" id="MF_03146"/>
    </source>
</evidence>